<dbReference type="GO" id="GO:0030127">
    <property type="term" value="C:COPII vesicle coat"/>
    <property type="evidence" value="ECO:0007669"/>
    <property type="project" value="InterPro"/>
</dbReference>
<evidence type="ECO:0000256" key="13">
    <source>
        <dbReference type="SAM" id="MobiDB-lite"/>
    </source>
</evidence>
<protein>
    <recommendedName>
        <fullName evidence="12">Protein transport protein SEC23</fullName>
    </recommendedName>
</protein>
<evidence type="ECO:0000259" key="18">
    <source>
        <dbReference type="Pfam" id="PF08033"/>
    </source>
</evidence>
<feature type="domain" description="Zinc finger Sec23/Sec24-type" evidence="15">
    <location>
        <begin position="144"/>
        <end position="184"/>
    </location>
</feature>
<dbReference type="GO" id="GO:0005096">
    <property type="term" value="F:GTPase activator activity"/>
    <property type="evidence" value="ECO:0007669"/>
    <property type="project" value="TreeGrafter"/>
</dbReference>
<dbReference type="FunFam" id="1.20.120.730:FF:000005">
    <property type="entry name" value="Protein transport protein SEC23"/>
    <property type="match status" value="1"/>
</dbReference>
<keyword evidence="10 12" id="KW-0968">Cytoplasmic vesicle</keyword>
<evidence type="ECO:0000313" key="20">
    <source>
        <dbReference type="Proteomes" id="UP001381693"/>
    </source>
</evidence>
<dbReference type="Proteomes" id="UP001381693">
    <property type="component" value="Unassembled WGS sequence"/>
</dbReference>
<evidence type="ECO:0000256" key="2">
    <source>
        <dbReference type="ARBA" id="ARBA00009210"/>
    </source>
</evidence>
<keyword evidence="7 12" id="KW-0931">ER-Golgi transport</keyword>
<dbReference type="Pfam" id="PF04811">
    <property type="entry name" value="Sec23_trunk"/>
    <property type="match status" value="1"/>
</dbReference>
<evidence type="ECO:0000256" key="10">
    <source>
        <dbReference type="ARBA" id="ARBA00023329"/>
    </source>
</evidence>
<dbReference type="GO" id="GO:0005829">
    <property type="term" value="C:cytosol"/>
    <property type="evidence" value="ECO:0007669"/>
    <property type="project" value="UniProtKB-SubCell"/>
</dbReference>
<reference evidence="19 20" key="1">
    <citation type="submission" date="2023-11" db="EMBL/GenBank/DDBJ databases">
        <title>Halocaridina rubra genome assembly.</title>
        <authorList>
            <person name="Smith C."/>
        </authorList>
    </citation>
    <scope>NUCLEOTIDE SEQUENCE [LARGE SCALE GENOMIC DNA]</scope>
    <source>
        <strain evidence="19">EP-1</strain>
        <tissue evidence="19">Whole</tissue>
    </source>
</reference>
<keyword evidence="3 12" id="KW-0813">Transport</keyword>
<organism evidence="19 20">
    <name type="scientific">Halocaridina rubra</name>
    <name type="common">Hawaiian red shrimp</name>
    <dbReference type="NCBI Taxonomy" id="373956"/>
    <lineage>
        <taxon>Eukaryota</taxon>
        <taxon>Metazoa</taxon>
        <taxon>Ecdysozoa</taxon>
        <taxon>Arthropoda</taxon>
        <taxon>Crustacea</taxon>
        <taxon>Multicrustacea</taxon>
        <taxon>Malacostraca</taxon>
        <taxon>Eumalacostraca</taxon>
        <taxon>Eucarida</taxon>
        <taxon>Decapoda</taxon>
        <taxon>Pleocyemata</taxon>
        <taxon>Caridea</taxon>
        <taxon>Atyoidea</taxon>
        <taxon>Atyidae</taxon>
        <taxon>Halocaridina</taxon>
    </lineage>
</organism>
<evidence type="ECO:0000259" key="14">
    <source>
        <dbReference type="Pfam" id="PF00626"/>
    </source>
</evidence>
<evidence type="ECO:0000313" key="19">
    <source>
        <dbReference type="EMBL" id="KAK7083022.1"/>
    </source>
</evidence>
<dbReference type="InterPro" id="IPR006895">
    <property type="entry name" value="Znf_Sec23_Sec24"/>
</dbReference>
<sequence length="860" mass="97063">MYGYQQQAAVAAQGQQYQQMSQEQYQAPQQGYQQQQGYQPQQGYQSQQGYQPQAQIAQQGYQAQGQQAQYGQQQYQQQQQQQQQQAQQSYQDFIEQQESKEGVRFSWNVWPSSRIEATRMVVPVAAMYTPLKKRDDLPPICYEPLRCQQAQCGAILNPLCQVDYRSKLWVCCFCLQRNTFPSSYSSISEQSQPAELFPQYSTIEYTIMRQQMMPPIFLFVVDTCVDEEELSALKESITMSLSLMPANALVGLITFGRHIHVHVLATEVMRRQYVFPGHKDQTAKSVQEYLGVGLKAVHAQMPGQVVPGNQTSQMNNRFLQPVQECEIMLQDILADLRRDPWPVSTGKRPLRASGAALSIAIGLLEACYPNTGARIMTFLGGACSYGPGMVVDDDLRKPIRSHHDIEKDTCKYMKKAIKFYESLAQRVSDNGHVVDLYACALDQVGLHEMKYCANFTGGHMVLGDSFNSSLFRTTFQRVFARDEKGNLEMAFNATLEVKTSRELKIAGALGSCVSAREKGPNVAEMEIGIGNTIKWKLCGLTPSTTLALFFEIASQQGDSQGGRGHVQFITRYQHPSGQLRCRVTTVARNWVDPNTGHHAVSAGFDQEAAAVLMARMAVHRSETDQDGTDVLRWVDRMLIRLCQKFGEFIPNDPNSYRFHDTFTLYPQFMFHLRRSQFLQVFNNSPDETSFYRCMLNRESVTECLTMIQPVLYSYSFNGIEAVMLDTSSIQPDRILLLDTFFLVLIFLGETMAAWKKEGYHEKEEYATFKELLQAPADDAQDILATRFPIPRYVETEQGGSQARFLLSKVNPSQTHNNAMYGGSVIPDPHATDGGAPVLTDDVSLQVFMEHLKKLAVTSNA</sequence>
<keyword evidence="9 12" id="KW-0472">Membrane</keyword>
<dbReference type="InterPro" id="IPR036180">
    <property type="entry name" value="Gelsolin-like_dom_sf"/>
</dbReference>
<dbReference type="FunFam" id="2.60.40.1670:FF:000006">
    <property type="entry name" value="Protein transport protein SEC23"/>
    <property type="match status" value="1"/>
</dbReference>
<feature type="domain" description="Sec23/Sec24 helical" evidence="17">
    <location>
        <begin position="605"/>
        <end position="704"/>
    </location>
</feature>
<dbReference type="SUPFAM" id="SSF53300">
    <property type="entry name" value="vWA-like"/>
    <property type="match status" value="1"/>
</dbReference>
<dbReference type="GO" id="GO:0006886">
    <property type="term" value="P:intracellular protein transport"/>
    <property type="evidence" value="ECO:0007669"/>
    <property type="project" value="InterPro"/>
</dbReference>
<dbReference type="InterPro" id="IPR037550">
    <property type="entry name" value="Sec23_C"/>
</dbReference>
<dbReference type="CDD" id="cd11287">
    <property type="entry name" value="Sec23_C"/>
    <property type="match status" value="1"/>
</dbReference>
<dbReference type="InterPro" id="IPR036175">
    <property type="entry name" value="Sec23/24_helical_dom_sf"/>
</dbReference>
<dbReference type="SUPFAM" id="SSF82919">
    <property type="entry name" value="Zn-finger domain of Sec23/24"/>
    <property type="match status" value="1"/>
</dbReference>
<accession>A0AAN8XEW5</accession>
<dbReference type="GO" id="GO:0090110">
    <property type="term" value="P:COPII-coated vesicle cargo loading"/>
    <property type="evidence" value="ECO:0007669"/>
    <property type="project" value="TreeGrafter"/>
</dbReference>
<evidence type="ECO:0000256" key="12">
    <source>
        <dbReference type="RuleBase" id="RU365030"/>
    </source>
</evidence>
<feature type="region of interest" description="Disordered" evidence="13">
    <location>
        <begin position="29"/>
        <end position="50"/>
    </location>
</feature>
<keyword evidence="6 12" id="KW-0862">Zinc</keyword>
<evidence type="ECO:0000256" key="5">
    <source>
        <dbReference type="ARBA" id="ARBA00022824"/>
    </source>
</evidence>
<name>A0AAN8XEW5_HALRR</name>
<evidence type="ECO:0000256" key="1">
    <source>
        <dbReference type="ARBA" id="ARBA00004514"/>
    </source>
</evidence>
<dbReference type="PANTHER" id="PTHR11141:SF0">
    <property type="entry name" value="PROTEIN TRANSPORT PROTEIN SEC23"/>
    <property type="match status" value="1"/>
</dbReference>
<dbReference type="InterPro" id="IPR012990">
    <property type="entry name" value="Beta-sandwich_Sec23_24"/>
</dbReference>
<dbReference type="InterPro" id="IPR037364">
    <property type="entry name" value="Sec23"/>
</dbReference>
<comment type="caution">
    <text evidence="19">The sequence shown here is derived from an EMBL/GenBank/DDBJ whole genome shotgun (WGS) entry which is preliminary data.</text>
</comment>
<evidence type="ECO:0000256" key="3">
    <source>
        <dbReference type="ARBA" id="ARBA00022448"/>
    </source>
</evidence>
<feature type="domain" description="Sec23/Sec24 trunk" evidence="16">
    <location>
        <begin position="213"/>
        <end position="479"/>
    </location>
</feature>
<dbReference type="FunFam" id="3.40.20.10:FF:000003">
    <property type="entry name" value="Protein transport protein SEC23"/>
    <property type="match status" value="1"/>
</dbReference>
<dbReference type="InterPro" id="IPR006900">
    <property type="entry name" value="Sec23/24_helical_dom"/>
</dbReference>
<evidence type="ECO:0000259" key="15">
    <source>
        <dbReference type="Pfam" id="PF04810"/>
    </source>
</evidence>
<dbReference type="InterPro" id="IPR036174">
    <property type="entry name" value="Znf_Sec23_Sec24_sf"/>
</dbReference>
<dbReference type="InterPro" id="IPR006896">
    <property type="entry name" value="Sec23/24_trunk_dom"/>
</dbReference>
<keyword evidence="8 12" id="KW-0653">Protein transport</keyword>
<dbReference type="Gene3D" id="2.30.30.380">
    <property type="entry name" value="Zn-finger domain of Sec23/24"/>
    <property type="match status" value="1"/>
</dbReference>
<keyword evidence="4 12" id="KW-0479">Metal-binding</keyword>
<feature type="domain" description="Gelsolin-like" evidence="14">
    <location>
        <begin position="720"/>
        <end position="805"/>
    </location>
</feature>
<evidence type="ECO:0000259" key="16">
    <source>
        <dbReference type="Pfam" id="PF04811"/>
    </source>
</evidence>
<proteinExistence type="inferred from homology"/>
<dbReference type="Pfam" id="PF04810">
    <property type="entry name" value="zf-Sec23_Sec24"/>
    <property type="match status" value="1"/>
</dbReference>
<gene>
    <name evidence="19" type="primary">SEC23A</name>
    <name evidence="19" type="ORF">SK128_028250</name>
</gene>
<evidence type="ECO:0000259" key="17">
    <source>
        <dbReference type="Pfam" id="PF04815"/>
    </source>
</evidence>
<dbReference type="Pfam" id="PF04815">
    <property type="entry name" value="Sec23_helical"/>
    <property type="match status" value="1"/>
</dbReference>
<keyword evidence="12" id="KW-0963">Cytoplasm</keyword>
<evidence type="ECO:0000256" key="9">
    <source>
        <dbReference type="ARBA" id="ARBA00023136"/>
    </source>
</evidence>
<dbReference type="AlphaFoldDB" id="A0AAN8XEW5"/>
<dbReference type="InterPro" id="IPR029006">
    <property type="entry name" value="ADF-H/Gelsolin-like_dom_sf"/>
</dbReference>
<evidence type="ECO:0000256" key="11">
    <source>
        <dbReference type="ARBA" id="ARBA00025471"/>
    </source>
</evidence>
<comment type="similarity">
    <text evidence="2 12">Belongs to the SEC23/SEC24 family. SEC23 subfamily.</text>
</comment>
<dbReference type="PANTHER" id="PTHR11141">
    <property type="entry name" value="PROTEIN TRANSPORT PROTEIN SEC23"/>
    <property type="match status" value="1"/>
</dbReference>
<dbReference type="InterPro" id="IPR036465">
    <property type="entry name" value="vWFA_dom_sf"/>
</dbReference>
<dbReference type="GO" id="GO:0070971">
    <property type="term" value="C:endoplasmic reticulum exit site"/>
    <property type="evidence" value="ECO:0007669"/>
    <property type="project" value="TreeGrafter"/>
</dbReference>
<dbReference type="SUPFAM" id="SSF81995">
    <property type="entry name" value="beta-sandwich domain of Sec23/24"/>
    <property type="match status" value="1"/>
</dbReference>
<evidence type="ECO:0000256" key="8">
    <source>
        <dbReference type="ARBA" id="ARBA00022927"/>
    </source>
</evidence>
<dbReference type="SUPFAM" id="SSF81811">
    <property type="entry name" value="Helical domain of Sec23/24"/>
    <property type="match status" value="1"/>
</dbReference>
<evidence type="ECO:0000256" key="6">
    <source>
        <dbReference type="ARBA" id="ARBA00022833"/>
    </source>
</evidence>
<dbReference type="Gene3D" id="1.20.120.730">
    <property type="entry name" value="Sec23/Sec24 helical domain"/>
    <property type="match status" value="1"/>
</dbReference>
<dbReference type="Gene3D" id="3.40.50.410">
    <property type="entry name" value="von Willebrand factor, type A domain"/>
    <property type="match status" value="1"/>
</dbReference>
<dbReference type="Gene3D" id="3.40.20.10">
    <property type="entry name" value="Severin"/>
    <property type="match status" value="1"/>
</dbReference>
<comment type="subcellular location">
    <subcellularLocation>
        <location evidence="1">Cytoplasm</location>
        <location evidence="1">Cytosol</location>
    </subcellularLocation>
    <subcellularLocation>
        <location evidence="12">Cytoplasmic vesicle</location>
        <location evidence="12">COPII-coated vesicle membrane</location>
        <topology evidence="12">Peripheral membrane protein</topology>
        <orientation evidence="12">Cytoplasmic side</orientation>
    </subcellularLocation>
    <subcellularLocation>
        <location evidence="12">Endoplasmic reticulum membrane</location>
        <topology evidence="12">Peripheral membrane protein</topology>
        <orientation evidence="12">Cytoplasmic side</orientation>
    </subcellularLocation>
</comment>
<dbReference type="GO" id="GO:0005789">
    <property type="term" value="C:endoplasmic reticulum membrane"/>
    <property type="evidence" value="ECO:0007669"/>
    <property type="project" value="UniProtKB-SubCell"/>
</dbReference>
<evidence type="ECO:0000256" key="7">
    <source>
        <dbReference type="ARBA" id="ARBA00022892"/>
    </source>
</evidence>
<keyword evidence="20" id="KW-1185">Reference proteome</keyword>
<dbReference type="Pfam" id="PF08033">
    <property type="entry name" value="Sec23_BS"/>
    <property type="match status" value="1"/>
</dbReference>
<dbReference type="GO" id="GO:0008270">
    <property type="term" value="F:zinc ion binding"/>
    <property type="evidence" value="ECO:0007669"/>
    <property type="project" value="InterPro"/>
</dbReference>
<evidence type="ECO:0000256" key="4">
    <source>
        <dbReference type="ARBA" id="ARBA00022723"/>
    </source>
</evidence>
<dbReference type="FunFam" id="2.30.30.380:FF:000001">
    <property type="entry name" value="Protein transport protein SEC23"/>
    <property type="match status" value="1"/>
</dbReference>
<dbReference type="InterPro" id="IPR007123">
    <property type="entry name" value="Gelsolin-like_dom"/>
</dbReference>
<comment type="function">
    <text evidence="11 12">Component of the coat protein complex II (COPII) which promotes the formation of transport vesicles from the endoplasmic reticulum (ER). The coat has two main functions, the physical deformation of the endoplasmic reticulum membrane into vesicles and the selection of cargo molecules.</text>
</comment>
<dbReference type="Gene3D" id="2.60.40.1670">
    <property type="entry name" value="beta-sandwich domain of Sec23/24"/>
    <property type="match status" value="1"/>
</dbReference>
<dbReference type="EMBL" id="JAXCGZ010003827">
    <property type="protein sequence ID" value="KAK7083022.1"/>
    <property type="molecule type" value="Genomic_DNA"/>
</dbReference>
<keyword evidence="5 12" id="KW-0256">Endoplasmic reticulum</keyword>
<feature type="domain" description="Sec23/Sec24 beta-sandwich" evidence="18">
    <location>
        <begin position="490"/>
        <end position="591"/>
    </location>
</feature>
<dbReference type="SUPFAM" id="SSF82754">
    <property type="entry name" value="C-terminal, gelsolin-like domain of Sec23/24"/>
    <property type="match status" value="1"/>
</dbReference>
<dbReference type="Pfam" id="PF00626">
    <property type="entry name" value="Gelsolin"/>
    <property type="match status" value="1"/>
</dbReference>
<dbReference type="FunFam" id="3.40.50.410:FF:000008">
    <property type="entry name" value="Protein transport protein SEC23"/>
    <property type="match status" value="1"/>
</dbReference>